<comment type="catalytic activity">
    <reaction evidence="1 7">
        <text>(8S)-3',8-cyclo-7,8-dihydroguanosine 5'-triphosphate = cyclic pyranopterin phosphate + diphosphate</text>
        <dbReference type="Rhea" id="RHEA:49580"/>
        <dbReference type="ChEBI" id="CHEBI:33019"/>
        <dbReference type="ChEBI" id="CHEBI:59648"/>
        <dbReference type="ChEBI" id="CHEBI:131766"/>
        <dbReference type="EC" id="4.6.1.17"/>
    </reaction>
</comment>
<feature type="binding site" evidence="7">
    <location>
        <begin position="114"/>
        <end position="115"/>
    </location>
    <ligand>
        <name>substrate</name>
    </ligand>
</feature>
<dbReference type="NCBIfam" id="NF006870">
    <property type="entry name" value="PRK09364.1"/>
    <property type="match status" value="1"/>
</dbReference>
<feature type="domain" description="Molybdopterin cofactor biosynthesis C (MoaC)" evidence="8">
    <location>
        <begin position="16"/>
        <end position="151"/>
    </location>
</feature>
<comment type="similarity">
    <text evidence="7">Belongs to the MoaC family.</text>
</comment>
<keyword evidence="4 7" id="KW-0501">Molybdenum cofactor biosynthesis</keyword>
<feature type="binding site" evidence="7">
    <location>
        <begin position="76"/>
        <end position="78"/>
    </location>
    <ligand>
        <name>substrate</name>
    </ligand>
</feature>
<comment type="subunit">
    <text evidence="7">Homohexamer; trimer of dimers.</text>
</comment>
<evidence type="ECO:0000313" key="10">
    <source>
        <dbReference type="Proteomes" id="UP001520878"/>
    </source>
</evidence>
<dbReference type="PANTHER" id="PTHR22960">
    <property type="entry name" value="MOLYBDOPTERIN COFACTOR SYNTHESIS PROTEIN A"/>
    <property type="match status" value="1"/>
</dbReference>
<dbReference type="Proteomes" id="UP001520878">
    <property type="component" value="Unassembled WGS sequence"/>
</dbReference>
<keyword evidence="10" id="KW-1185">Reference proteome</keyword>
<evidence type="ECO:0000256" key="6">
    <source>
        <dbReference type="ARBA" id="ARBA00055087"/>
    </source>
</evidence>
<evidence type="ECO:0000256" key="5">
    <source>
        <dbReference type="ARBA" id="ARBA00023239"/>
    </source>
</evidence>
<name>A0ABS8G3A2_9ALTE</name>
<keyword evidence="5 7" id="KW-0456">Lyase</keyword>
<dbReference type="CDD" id="cd01420">
    <property type="entry name" value="MoaC_PE"/>
    <property type="match status" value="1"/>
</dbReference>
<dbReference type="HAMAP" id="MF_01224_B">
    <property type="entry name" value="MoaC_B"/>
    <property type="match status" value="1"/>
</dbReference>
<evidence type="ECO:0000256" key="1">
    <source>
        <dbReference type="ARBA" id="ARBA00001637"/>
    </source>
</evidence>
<dbReference type="SUPFAM" id="SSF55040">
    <property type="entry name" value="Molybdenum cofactor biosynthesis protein C, MoaC"/>
    <property type="match status" value="1"/>
</dbReference>
<accession>A0ABS8G3A2</accession>
<dbReference type="NCBIfam" id="TIGR00581">
    <property type="entry name" value="moaC"/>
    <property type="match status" value="1"/>
</dbReference>
<dbReference type="InterPro" id="IPR047594">
    <property type="entry name" value="MoaC_bact/euk"/>
</dbReference>
<dbReference type="RefSeq" id="WP_229156972.1">
    <property type="nucleotide sequence ID" value="NZ_JAJEWP010000001.1"/>
</dbReference>
<dbReference type="Pfam" id="PF01967">
    <property type="entry name" value="MoaC"/>
    <property type="match status" value="1"/>
</dbReference>
<dbReference type="EC" id="4.6.1.17" evidence="3 7"/>
<dbReference type="GO" id="GO:0061799">
    <property type="term" value="F:cyclic pyranopterin monophosphate synthase activity"/>
    <property type="evidence" value="ECO:0007669"/>
    <property type="project" value="UniProtKB-EC"/>
</dbReference>
<evidence type="ECO:0000256" key="2">
    <source>
        <dbReference type="ARBA" id="ARBA00005046"/>
    </source>
</evidence>
<protein>
    <recommendedName>
        <fullName evidence="3 7">Cyclic pyranopterin monophosphate synthase</fullName>
        <ecNumber evidence="3 7">4.6.1.17</ecNumber>
    </recommendedName>
    <alternativeName>
        <fullName evidence="7">Molybdenum cofactor biosynthesis protein C</fullName>
    </alternativeName>
</protein>
<dbReference type="InterPro" id="IPR050105">
    <property type="entry name" value="MoCo_biosynth_MoaA/MoaC"/>
</dbReference>
<gene>
    <name evidence="7 9" type="primary">moaC</name>
    <name evidence="9" type="ORF">LJ739_02230</name>
</gene>
<sequence>MSCSLTHVDAKGQANMVDVTKKKPSHRMAVATCFVQMQPQTLALIDANQLAKGDVFAVARIAGIQAAKRCADLIPLCHPLMLSHIDIAFKADHQTSRVYITARCQLTGATGVEMEALTAASIAAVTLFDMCKAVDPGMQIEGLMVVEKQGGKSGDWQHRSHT</sequence>
<comment type="function">
    <text evidence="6 7">Catalyzes the conversion of (8S)-3',8-cyclo-7,8-dihydroguanosine 5'-triphosphate to cyclic pyranopterin monophosphate (cPMP).</text>
</comment>
<dbReference type="EMBL" id="JAJEWP010000001">
    <property type="protein sequence ID" value="MCC2615059.1"/>
    <property type="molecule type" value="Genomic_DNA"/>
</dbReference>
<dbReference type="InterPro" id="IPR023045">
    <property type="entry name" value="MoaC"/>
</dbReference>
<dbReference type="InterPro" id="IPR036522">
    <property type="entry name" value="MoaC_sf"/>
</dbReference>
<reference evidence="9 10" key="1">
    <citation type="submission" date="2021-10" db="EMBL/GenBank/DDBJ databases">
        <title>Draft genome of Aestuariibacter halophilus JC2043.</title>
        <authorList>
            <person name="Emsley S.A."/>
            <person name="Pfannmuller K.M."/>
            <person name="Ushijima B."/>
            <person name="Saw J.H."/>
            <person name="Videau P."/>
        </authorList>
    </citation>
    <scope>NUCLEOTIDE SEQUENCE [LARGE SCALE GENOMIC DNA]</scope>
    <source>
        <strain evidence="9 10">JC2043</strain>
    </source>
</reference>
<evidence type="ECO:0000313" key="9">
    <source>
        <dbReference type="EMBL" id="MCC2615059.1"/>
    </source>
</evidence>
<evidence type="ECO:0000256" key="4">
    <source>
        <dbReference type="ARBA" id="ARBA00023150"/>
    </source>
</evidence>
<comment type="caution">
    <text evidence="9">The sequence shown here is derived from an EMBL/GenBank/DDBJ whole genome shotgun (WGS) entry which is preliminary data.</text>
</comment>
<organism evidence="9 10">
    <name type="scientific">Fluctibacter halophilus</name>
    <dbReference type="NCBI Taxonomy" id="226011"/>
    <lineage>
        <taxon>Bacteria</taxon>
        <taxon>Pseudomonadati</taxon>
        <taxon>Pseudomonadota</taxon>
        <taxon>Gammaproteobacteria</taxon>
        <taxon>Alteromonadales</taxon>
        <taxon>Alteromonadaceae</taxon>
        <taxon>Fluctibacter</taxon>
    </lineage>
</organism>
<evidence type="ECO:0000256" key="7">
    <source>
        <dbReference type="HAMAP-Rule" id="MF_01224"/>
    </source>
</evidence>
<dbReference type="PANTHER" id="PTHR22960:SF29">
    <property type="entry name" value="CYCLIC PYRANOPTERIN MONOPHOSPHATE SYNTHASE"/>
    <property type="match status" value="1"/>
</dbReference>
<dbReference type="InterPro" id="IPR002820">
    <property type="entry name" value="Mopterin_CF_biosynth-C_dom"/>
</dbReference>
<feature type="active site" evidence="7">
    <location>
        <position position="129"/>
    </location>
</feature>
<proteinExistence type="inferred from homology"/>
<evidence type="ECO:0000256" key="3">
    <source>
        <dbReference type="ARBA" id="ARBA00012575"/>
    </source>
</evidence>
<evidence type="ECO:0000259" key="8">
    <source>
        <dbReference type="Pfam" id="PF01967"/>
    </source>
</evidence>
<dbReference type="Gene3D" id="3.30.70.640">
    <property type="entry name" value="Molybdopterin cofactor biosynthesis C (MoaC) domain"/>
    <property type="match status" value="1"/>
</dbReference>
<comment type="pathway">
    <text evidence="2 7">Cofactor biosynthesis; molybdopterin biosynthesis.</text>
</comment>